<dbReference type="PANTHER" id="PTHR44329:SF260">
    <property type="entry name" value="PROTEIN KINASE DOMAIN-CONTAINING PROTEIN"/>
    <property type="match status" value="1"/>
</dbReference>
<evidence type="ECO:0000259" key="1">
    <source>
        <dbReference type="PROSITE" id="PS50011"/>
    </source>
</evidence>
<organism evidence="2 3">
    <name type="scientific">Aspergillus coremiiformis</name>
    <dbReference type="NCBI Taxonomy" id="138285"/>
    <lineage>
        <taxon>Eukaryota</taxon>
        <taxon>Fungi</taxon>
        <taxon>Dikarya</taxon>
        <taxon>Ascomycota</taxon>
        <taxon>Pezizomycotina</taxon>
        <taxon>Eurotiomycetes</taxon>
        <taxon>Eurotiomycetidae</taxon>
        <taxon>Eurotiales</taxon>
        <taxon>Aspergillaceae</taxon>
        <taxon>Aspergillus</taxon>
        <taxon>Aspergillus subgen. Circumdati</taxon>
    </lineage>
</organism>
<dbReference type="OrthoDB" id="4062651at2759"/>
<name>A0A5N6YXL0_9EURO</name>
<dbReference type="SMART" id="SM00220">
    <property type="entry name" value="S_TKc"/>
    <property type="match status" value="1"/>
</dbReference>
<dbReference type="GO" id="GO:0005524">
    <property type="term" value="F:ATP binding"/>
    <property type="evidence" value="ECO:0007669"/>
    <property type="project" value="InterPro"/>
</dbReference>
<protein>
    <submittedName>
        <fullName evidence="2">Protein kinase</fullName>
    </submittedName>
</protein>
<evidence type="ECO:0000313" key="2">
    <source>
        <dbReference type="EMBL" id="KAE8350181.1"/>
    </source>
</evidence>
<dbReference type="Proteomes" id="UP000327118">
    <property type="component" value="Unassembled WGS sequence"/>
</dbReference>
<dbReference type="Gene3D" id="1.10.510.10">
    <property type="entry name" value="Transferase(Phosphotransferase) domain 1"/>
    <property type="match status" value="1"/>
</dbReference>
<dbReference type="Pfam" id="PF00069">
    <property type="entry name" value="Pkinase"/>
    <property type="match status" value="1"/>
</dbReference>
<dbReference type="InterPro" id="IPR011009">
    <property type="entry name" value="Kinase-like_dom_sf"/>
</dbReference>
<dbReference type="InterPro" id="IPR051681">
    <property type="entry name" value="Ser/Thr_Kinases-Pseudokinases"/>
</dbReference>
<dbReference type="PANTHER" id="PTHR44329">
    <property type="entry name" value="SERINE/THREONINE-PROTEIN KINASE TNNI3K-RELATED"/>
    <property type="match status" value="1"/>
</dbReference>
<keyword evidence="2" id="KW-0418">Kinase</keyword>
<sequence>MTIQDQFPEVHWVWKGAISFVYEVHPRIVVKVPKAGEFEREQFQKELKIYEIFLQQPPCPSIVQCFLYADNGIFLEYMRGTTPYESLWSRIQSNYIRDQHTMIVTKVERLEPLALRKKWMTDLAQAVVFLESLNLAHGDLRPENILLDRNRLKLSDFDCTAEIGTDFEACMAPYGRILSDREPDEGRRGSSGFLGSRTEQFALGSLYYLINYGVEVYGDQCLTEDPKEHGPKVVELLQNMDFPKLNSDPLIDEIIDKCWHNKYKTIADLASNIETLVSGCPNARGSNAKTNPIRRWIMVMGHITQRFWRIFWHWWAMVLYCNGKPTNAEVSNNSEPQGYDRGMHPDNLTEDFVWKRALCQNLQRRGLLQLLSSGAPEHLGFTLEWYRHTVCGGDT</sequence>
<dbReference type="AlphaFoldDB" id="A0A5N6YXL0"/>
<dbReference type="InterPro" id="IPR000719">
    <property type="entry name" value="Prot_kinase_dom"/>
</dbReference>
<dbReference type="EMBL" id="ML739242">
    <property type="protein sequence ID" value="KAE8350181.1"/>
    <property type="molecule type" value="Genomic_DNA"/>
</dbReference>
<gene>
    <name evidence="2" type="ORF">BDV28DRAFT_163164</name>
</gene>
<dbReference type="GO" id="GO:0004674">
    <property type="term" value="F:protein serine/threonine kinase activity"/>
    <property type="evidence" value="ECO:0007669"/>
    <property type="project" value="TreeGrafter"/>
</dbReference>
<proteinExistence type="predicted"/>
<keyword evidence="2" id="KW-0808">Transferase</keyword>
<accession>A0A5N6YXL0</accession>
<dbReference type="PROSITE" id="PS50011">
    <property type="entry name" value="PROTEIN_KINASE_DOM"/>
    <property type="match status" value="1"/>
</dbReference>
<keyword evidence="3" id="KW-1185">Reference proteome</keyword>
<evidence type="ECO:0000313" key="3">
    <source>
        <dbReference type="Proteomes" id="UP000327118"/>
    </source>
</evidence>
<dbReference type="SUPFAM" id="SSF56112">
    <property type="entry name" value="Protein kinase-like (PK-like)"/>
    <property type="match status" value="1"/>
</dbReference>
<feature type="domain" description="Protein kinase" evidence="1">
    <location>
        <begin position="7"/>
        <end position="297"/>
    </location>
</feature>
<reference evidence="3" key="1">
    <citation type="submission" date="2019-04" db="EMBL/GenBank/DDBJ databases">
        <title>Friends and foes A comparative genomics studyof 23 Aspergillus species from section Flavi.</title>
        <authorList>
            <consortium name="DOE Joint Genome Institute"/>
            <person name="Kjaerbolling I."/>
            <person name="Vesth T."/>
            <person name="Frisvad J.C."/>
            <person name="Nybo J.L."/>
            <person name="Theobald S."/>
            <person name="Kildgaard S."/>
            <person name="Isbrandt T."/>
            <person name="Kuo A."/>
            <person name="Sato A."/>
            <person name="Lyhne E.K."/>
            <person name="Kogle M.E."/>
            <person name="Wiebenga A."/>
            <person name="Kun R.S."/>
            <person name="Lubbers R.J."/>
            <person name="Makela M.R."/>
            <person name="Barry K."/>
            <person name="Chovatia M."/>
            <person name="Clum A."/>
            <person name="Daum C."/>
            <person name="Haridas S."/>
            <person name="He G."/>
            <person name="LaButti K."/>
            <person name="Lipzen A."/>
            <person name="Mondo S."/>
            <person name="Riley R."/>
            <person name="Salamov A."/>
            <person name="Simmons B.A."/>
            <person name="Magnuson J.K."/>
            <person name="Henrissat B."/>
            <person name="Mortensen U.H."/>
            <person name="Larsen T.O."/>
            <person name="Devries R.P."/>
            <person name="Grigoriev I.V."/>
            <person name="Machida M."/>
            <person name="Baker S.E."/>
            <person name="Andersen M.R."/>
        </authorList>
    </citation>
    <scope>NUCLEOTIDE SEQUENCE [LARGE SCALE GENOMIC DNA]</scope>
    <source>
        <strain evidence="3">CBS 553.77</strain>
    </source>
</reference>